<protein>
    <recommendedName>
        <fullName evidence="4">CPBP family intramembrane metalloprotease</fullName>
    </recommendedName>
</protein>
<feature type="transmembrane region" description="Helical" evidence="1">
    <location>
        <begin position="100"/>
        <end position="120"/>
    </location>
</feature>
<evidence type="ECO:0000313" key="2">
    <source>
        <dbReference type="EMBL" id="AGF48126.1"/>
    </source>
</evidence>
<dbReference type="RefSeq" id="WP_015396814.1">
    <property type="nucleotide sequence ID" value="NC_020299.1"/>
</dbReference>
<name>M1LVL2_9PROT</name>
<gene>
    <name evidence="2" type="ORF">CONE_0315</name>
</gene>
<feature type="transmembrane region" description="Helical" evidence="1">
    <location>
        <begin position="126"/>
        <end position="146"/>
    </location>
</feature>
<dbReference type="eggNOG" id="COG1266">
    <property type="taxonomic scope" value="Bacteria"/>
</dbReference>
<evidence type="ECO:0008006" key="4">
    <source>
        <dbReference type="Google" id="ProtNLM"/>
    </source>
</evidence>
<feature type="transmembrane region" description="Helical" evidence="1">
    <location>
        <begin position="213"/>
        <end position="234"/>
    </location>
</feature>
<reference evidence="2 3" key="1">
    <citation type="journal article" date="2013" name="Genome Biol. Evol.">
        <title>Genome evolution and phylogenomic analysis of candidatus kinetoplastibacterium, the betaproteobacterial endosymbionts of strigomonas and angomonas.</title>
        <authorList>
            <person name="Alves J.M."/>
            <person name="Serrano M.G."/>
            <person name="Maia da Silva F."/>
            <person name="Voegtly L.J."/>
            <person name="Matveyev A.V."/>
            <person name="Teixeira M.M."/>
            <person name="Camargo E.P."/>
            <person name="Buck G.A."/>
        </authorList>
    </citation>
    <scope>NUCLEOTIDE SEQUENCE [LARGE SCALE GENOMIC DNA]</scope>
    <source>
        <strain evidence="2 3">TCC290E</strain>
    </source>
</reference>
<organism evidence="2 3">
    <name type="scientific">Candidatus Kinetoplastidibacterium stringomonadis TCC290E</name>
    <dbReference type="NCBI Taxonomy" id="1208920"/>
    <lineage>
        <taxon>Bacteria</taxon>
        <taxon>Pseudomonadati</taxon>
        <taxon>Pseudomonadota</taxon>
        <taxon>Betaproteobacteria</taxon>
        <taxon>Candidatus Kinetoplastidibacterium</taxon>
    </lineage>
</organism>
<evidence type="ECO:0000313" key="3">
    <source>
        <dbReference type="Proteomes" id="UP000011541"/>
    </source>
</evidence>
<dbReference type="Proteomes" id="UP000011541">
    <property type="component" value="Chromosome"/>
</dbReference>
<evidence type="ECO:0000256" key="1">
    <source>
        <dbReference type="SAM" id="Phobius"/>
    </source>
</evidence>
<feature type="transmembrane region" description="Helical" evidence="1">
    <location>
        <begin position="50"/>
        <end position="71"/>
    </location>
</feature>
<dbReference type="AlphaFoldDB" id="M1LVL2"/>
<dbReference type="PATRIC" id="fig|1208920.3.peg.97"/>
<sequence length="242" mass="28057">MNIISNSELHDFFYFIRNPSTVLSKNTGWLHNESNFIETFSITNLVKWACLLWFLNILILGPLACSAAKIIGARHKIESSIPLFFAIVWAPIIEEMLFRYWMVSSIHVLLVIPFFIFILFMGPSYFTIASLVMLLAICFFISKFLISFRYPVIVKYNCFPALFHFSNIIFAILHINNFVFYSFNNWYLIPLLVLPQWCTSLVLGWIRLTKGILPSISLHSIFNAAPAIIIWFFLRSTSNFIG</sequence>
<proteinExistence type="predicted"/>
<keyword evidence="3" id="KW-1185">Reference proteome</keyword>
<dbReference type="OrthoDB" id="8521072at2"/>
<dbReference type="KEGG" id="kon:CONE_0315"/>
<feature type="transmembrane region" description="Helical" evidence="1">
    <location>
        <begin position="186"/>
        <end position="206"/>
    </location>
</feature>
<keyword evidence="1" id="KW-0472">Membrane</keyword>
<accession>M1LVL2</accession>
<keyword evidence="1" id="KW-1133">Transmembrane helix</keyword>
<dbReference type="HOGENOM" id="CLU_1127213_0_0_4"/>
<feature type="transmembrane region" description="Helical" evidence="1">
    <location>
        <begin position="158"/>
        <end position="180"/>
    </location>
</feature>
<dbReference type="EMBL" id="CP003805">
    <property type="protein sequence ID" value="AGF48126.1"/>
    <property type="molecule type" value="Genomic_DNA"/>
</dbReference>
<keyword evidence="1" id="KW-0812">Transmembrane</keyword>
<dbReference type="STRING" id="1208920.CONE_0315"/>